<dbReference type="Proteomes" id="UP000321580">
    <property type="component" value="Unassembled WGS sequence"/>
</dbReference>
<evidence type="ECO:0000256" key="3">
    <source>
        <dbReference type="ARBA" id="ARBA00022679"/>
    </source>
</evidence>
<dbReference type="Gene3D" id="3.40.640.10">
    <property type="entry name" value="Type I PLP-dependent aspartate aminotransferase-like (Major domain)"/>
    <property type="match status" value="1"/>
</dbReference>
<dbReference type="PANTHER" id="PTHR13693:SF77">
    <property type="entry name" value="8-AMINO-7-OXONONANOATE SYNTHASE"/>
    <property type="match status" value="1"/>
</dbReference>
<proteinExistence type="inferred from homology"/>
<dbReference type="AlphaFoldDB" id="A0A5C6RPC4"/>
<dbReference type="InterPro" id="IPR015424">
    <property type="entry name" value="PyrdxlP-dep_Trfase"/>
</dbReference>
<accession>A0A5C6RPC4</accession>
<evidence type="ECO:0000256" key="1">
    <source>
        <dbReference type="ARBA" id="ARBA00001933"/>
    </source>
</evidence>
<comment type="cofactor">
    <cofactor evidence="1">
        <name>pyridoxal 5'-phosphate</name>
        <dbReference type="ChEBI" id="CHEBI:597326"/>
    </cofactor>
</comment>
<dbReference type="InterPro" id="IPR050087">
    <property type="entry name" value="AON_synthase_class-II"/>
</dbReference>
<dbReference type="EMBL" id="VOOR01000012">
    <property type="protein sequence ID" value="TXB64181.1"/>
    <property type="molecule type" value="Genomic_DNA"/>
</dbReference>
<dbReference type="InterPro" id="IPR015422">
    <property type="entry name" value="PyrdxlP-dep_Trfase_small"/>
</dbReference>
<evidence type="ECO:0000259" key="5">
    <source>
        <dbReference type="Pfam" id="PF00155"/>
    </source>
</evidence>
<dbReference type="Pfam" id="PF00155">
    <property type="entry name" value="Aminotran_1_2"/>
    <property type="match status" value="1"/>
</dbReference>
<keyword evidence="4" id="KW-0663">Pyridoxal phosphate</keyword>
<dbReference type="Gene3D" id="3.90.1150.10">
    <property type="entry name" value="Aspartate Aminotransferase, domain 1"/>
    <property type="match status" value="1"/>
</dbReference>
<sequence>MLDHIPGRFAKWQGQRLNYFGGTSYLGLATSPDFAELIKAGIDRYGSNYGGSRLSSPRIRIFEEAEAWIAQWVGLPAALTVSSGSLAGQLLMKYCATVGECHYAPGTHPALLGPGQAYTEDFDAWSQKVPAILEKAARPVFIMASTVDAIHSRRYGFEWLHSLPANRPFTLILDDAHGVGVYGDEGKGFLPDVPRLPQIELVLTASLAKAMGVPGGFVAGSEALIQRLWQQAFFGGASPILPPYLYALLQGQGLYQEARRHLAQLQGLLRSKIASTGLFQSFSGYPVWYTAHEGIAPFLLQHGILIPQFHYPTPSSPLATRMVVSAHHELEDVERLQIGIHAFAQQLDL</sequence>
<keyword evidence="6" id="KW-0032">Aminotransferase</keyword>
<comment type="caution">
    <text evidence="6">The sequence shown here is derived from an EMBL/GenBank/DDBJ whole genome shotgun (WGS) entry which is preliminary data.</text>
</comment>
<evidence type="ECO:0000256" key="4">
    <source>
        <dbReference type="ARBA" id="ARBA00022898"/>
    </source>
</evidence>
<keyword evidence="7" id="KW-1185">Reference proteome</keyword>
<keyword evidence="3 6" id="KW-0808">Transferase</keyword>
<evidence type="ECO:0000313" key="6">
    <source>
        <dbReference type="EMBL" id="TXB64181.1"/>
    </source>
</evidence>
<dbReference type="SUPFAM" id="SSF53383">
    <property type="entry name" value="PLP-dependent transferases"/>
    <property type="match status" value="1"/>
</dbReference>
<feature type="domain" description="Aminotransferase class I/classII large" evidence="5">
    <location>
        <begin position="167"/>
        <end position="336"/>
    </location>
</feature>
<evidence type="ECO:0000313" key="7">
    <source>
        <dbReference type="Proteomes" id="UP000321580"/>
    </source>
</evidence>
<gene>
    <name evidence="6" type="ORF">FRY97_07770</name>
</gene>
<name>A0A5C6RPC4_9BACT</name>
<comment type="similarity">
    <text evidence="2">Belongs to the class-II pyridoxal-phosphate-dependent aminotransferase family. BioF subfamily.</text>
</comment>
<dbReference type="InterPro" id="IPR015421">
    <property type="entry name" value="PyrdxlP-dep_Trfase_major"/>
</dbReference>
<dbReference type="OrthoDB" id="846426at2"/>
<dbReference type="GO" id="GO:0030170">
    <property type="term" value="F:pyridoxal phosphate binding"/>
    <property type="evidence" value="ECO:0007669"/>
    <property type="project" value="InterPro"/>
</dbReference>
<dbReference type="RefSeq" id="WP_147166880.1">
    <property type="nucleotide sequence ID" value="NZ_VOOR01000012.1"/>
</dbReference>
<dbReference type="GO" id="GO:0008483">
    <property type="term" value="F:transaminase activity"/>
    <property type="evidence" value="ECO:0007669"/>
    <property type="project" value="UniProtKB-KW"/>
</dbReference>
<protein>
    <submittedName>
        <fullName evidence="6">Pyridoxal phosphate-dependent aminotransferase family protein</fullName>
    </submittedName>
</protein>
<organism evidence="6 7">
    <name type="scientific">Phaeodactylibacter luteus</name>
    <dbReference type="NCBI Taxonomy" id="1564516"/>
    <lineage>
        <taxon>Bacteria</taxon>
        <taxon>Pseudomonadati</taxon>
        <taxon>Bacteroidota</taxon>
        <taxon>Saprospiria</taxon>
        <taxon>Saprospirales</taxon>
        <taxon>Haliscomenobacteraceae</taxon>
        <taxon>Phaeodactylibacter</taxon>
    </lineage>
</organism>
<evidence type="ECO:0000256" key="2">
    <source>
        <dbReference type="ARBA" id="ARBA00010008"/>
    </source>
</evidence>
<dbReference type="InterPro" id="IPR004839">
    <property type="entry name" value="Aminotransferase_I/II_large"/>
</dbReference>
<reference evidence="6 7" key="1">
    <citation type="submission" date="2019-08" db="EMBL/GenBank/DDBJ databases">
        <title>Genome of Phaeodactylibacter luteus.</title>
        <authorList>
            <person name="Bowman J.P."/>
        </authorList>
    </citation>
    <scope>NUCLEOTIDE SEQUENCE [LARGE SCALE GENOMIC DNA]</scope>
    <source>
        <strain evidence="6 7">KCTC 42180</strain>
    </source>
</reference>
<dbReference type="PANTHER" id="PTHR13693">
    <property type="entry name" value="CLASS II AMINOTRANSFERASE/8-AMINO-7-OXONONANOATE SYNTHASE"/>
    <property type="match status" value="1"/>
</dbReference>